<dbReference type="Pfam" id="PF13578">
    <property type="entry name" value="Methyltransf_24"/>
    <property type="match status" value="1"/>
</dbReference>
<dbReference type="PANTHER" id="PTHR22916">
    <property type="entry name" value="GLYCOSYLTRANSFERASE"/>
    <property type="match status" value="1"/>
</dbReference>
<dbReference type="Pfam" id="PF00535">
    <property type="entry name" value="Glycos_transf_2"/>
    <property type="match status" value="1"/>
</dbReference>
<dbReference type="PANTHER" id="PTHR22916:SF3">
    <property type="entry name" value="UDP-GLCNAC:BETAGAL BETA-1,3-N-ACETYLGLUCOSAMINYLTRANSFERASE-LIKE PROTEIN 1"/>
    <property type="match status" value="1"/>
</dbReference>
<evidence type="ECO:0000259" key="1">
    <source>
        <dbReference type="Pfam" id="PF00535"/>
    </source>
</evidence>
<dbReference type="SUPFAM" id="SSF53335">
    <property type="entry name" value="S-adenosyl-L-methionine-dependent methyltransferases"/>
    <property type="match status" value="1"/>
</dbReference>
<dbReference type="Gene3D" id="3.90.550.10">
    <property type="entry name" value="Spore Coat Polysaccharide Biosynthesis Protein SpsA, Chain A"/>
    <property type="match status" value="1"/>
</dbReference>
<name>A0ABT1SYU0_9SPHI</name>
<dbReference type="Gene3D" id="3.40.50.150">
    <property type="entry name" value="Vaccinia Virus protein VP39"/>
    <property type="match status" value="1"/>
</dbReference>
<dbReference type="EMBL" id="JANHOH010000001">
    <property type="protein sequence ID" value="MCQ6957514.1"/>
    <property type="molecule type" value="Genomic_DNA"/>
</dbReference>
<evidence type="ECO:0000313" key="3">
    <source>
        <dbReference type="Proteomes" id="UP001204376"/>
    </source>
</evidence>
<dbReference type="Proteomes" id="UP001204376">
    <property type="component" value="Unassembled WGS sequence"/>
</dbReference>
<keyword evidence="2" id="KW-0808">Transferase</keyword>
<dbReference type="CDD" id="cd00761">
    <property type="entry name" value="Glyco_tranf_GTA_type"/>
    <property type="match status" value="1"/>
</dbReference>
<dbReference type="GO" id="GO:0016757">
    <property type="term" value="F:glycosyltransferase activity"/>
    <property type="evidence" value="ECO:0007669"/>
    <property type="project" value="UniProtKB-KW"/>
</dbReference>
<dbReference type="EC" id="2.4.-.-" evidence="2"/>
<organism evidence="2 3">
    <name type="scientific">Mucilaginibacter aquariorum</name>
    <dbReference type="NCBI Taxonomy" id="2967225"/>
    <lineage>
        <taxon>Bacteria</taxon>
        <taxon>Pseudomonadati</taxon>
        <taxon>Bacteroidota</taxon>
        <taxon>Sphingobacteriia</taxon>
        <taxon>Sphingobacteriales</taxon>
        <taxon>Sphingobacteriaceae</taxon>
        <taxon>Mucilaginibacter</taxon>
    </lineage>
</organism>
<keyword evidence="3" id="KW-1185">Reference proteome</keyword>
<feature type="domain" description="Glycosyltransferase 2-like" evidence="1">
    <location>
        <begin position="11"/>
        <end position="141"/>
    </location>
</feature>
<sequence length="738" mass="85501">MVSEKNINLVSCIMPTYNRREFVPHAIQYFLRQDYPNKELIIIDDGTDKIKDLVPDADNIRYYQLDEKITLGAKLNMACEYSQGNILINWDDDDWYAPHRITYQVNALNNYAVDVCGINRLLYYDIRNHAAHTYTYPVNQRVWLLGSSLCYTRELWNKNKFADIDVGMDAYFVWGTSEDKITALPDSSIAVHLIHDSNVSPKQTDGPWWQSSSVDEIKNIMNHDFDRYHHNGHSIIHPTQHHDINITQYVNRTVKPLKNIYTCCVHEREDCVVDLVKNLHYHDPDSVILLYNGGENKQLFSSGFPYEKYGAIICPNSKVIKYGYLHSFALDCMEFCLKNFSFDIITIVDSDQLCLRPNHSLQIAKFLYPLKNVGVLSNLPKRITQHDIHIYTSIQAFKEYDLWKPLLNQFKDGESKFLHWSFWPSTVFTADAVKELVKIFRHNNQLRQIMQKSEIWATEEVILPTLTALLGFKIEANPNSYDFVQYKKDYSLTEVIDAFNRPDVYWIHPVVREYNDPIRTQIRQQFNNYNKYTCENKPTNHMLSTLELFKKVKDIMGWLDEAEADLLLSATLKACIELPQPHSIVEVGSFQGKSTVLFGSVVKAYFPGAKVYAIDPHEGVVGDADKIIEELAPTLESFTRNIEQQGLTSQVELIKDYSFNVMWDKPISLLFIDGMHDYMNVSRDFKHFAKWVSPGGYIAFHDYADYFPGVMSFVNETLSTGDYIEIDKAKSLIVVQKL</sequence>
<comment type="caution">
    <text evidence="2">The sequence shown here is derived from an EMBL/GenBank/DDBJ whole genome shotgun (WGS) entry which is preliminary data.</text>
</comment>
<accession>A0ABT1SYU0</accession>
<dbReference type="SUPFAM" id="SSF53448">
    <property type="entry name" value="Nucleotide-diphospho-sugar transferases"/>
    <property type="match status" value="1"/>
</dbReference>
<dbReference type="InterPro" id="IPR029063">
    <property type="entry name" value="SAM-dependent_MTases_sf"/>
</dbReference>
<protein>
    <submittedName>
        <fullName evidence="2">Glycosyltransferase</fullName>
        <ecNumber evidence="2">2.4.-.-</ecNumber>
    </submittedName>
</protein>
<gene>
    <name evidence="2" type="ORF">NPE20_06085</name>
</gene>
<dbReference type="RefSeq" id="WP_256537718.1">
    <property type="nucleotide sequence ID" value="NZ_JANHOH010000001.1"/>
</dbReference>
<proteinExistence type="predicted"/>
<reference evidence="2 3" key="1">
    <citation type="submission" date="2022-07" db="EMBL/GenBank/DDBJ databases">
        <title>Mucilaginibacter sp. JC4.</title>
        <authorList>
            <person name="Le V."/>
            <person name="Ko S.-R."/>
            <person name="Ahn C.-Y."/>
            <person name="Oh H.-M."/>
        </authorList>
    </citation>
    <scope>NUCLEOTIDE SEQUENCE [LARGE SCALE GENOMIC DNA]</scope>
    <source>
        <strain evidence="2 3">JC4</strain>
    </source>
</reference>
<dbReference type="InterPro" id="IPR029044">
    <property type="entry name" value="Nucleotide-diphossugar_trans"/>
</dbReference>
<dbReference type="InterPro" id="IPR001173">
    <property type="entry name" value="Glyco_trans_2-like"/>
</dbReference>
<evidence type="ECO:0000313" key="2">
    <source>
        <dbReference type="EMBL" id="MCQ6957514.1"/>
    </source>
</evidence>
<keyword evidence="2" id="KW-0328">Glycosyltransferase</keyword>